<accession>A0ACC2DVD8</accession>
<name>A0ACC2DVD8_DIPCM</name>
<comment type="caution">
    <text evidence="1">The sequence shown here is derived from an EMBL/GenBank/DDBJ whole genome shotgun (WGS) entry which is preliminary data.</text>
</comment>
<reference evidence="2" key="1">
    <citation type="journal article" date="2024" name="Proc. Natl. Acad. Sci. U.S.A.">
        <title>Extraordinary preservation of gene collinearity over three hundred million years revealed in homosporous lycophytes.</title>
        <authorList>
            <person name="Li C."/>
            <person name="Wickell D."/>
            <person name="Kuo L.Y."/>
            <person name="Chen X."/>
            <person name="Nie B."/>
            <person name="Liao X."/>
            <person name="Peng D."/>
            <person name="Ji J."/>
            <person name="Jenkins J."/>
            <person name="Williams M."/>
            <person name="Shu S."/>
            <person name="Plott C."/>
            <person name="Barry K."/>
            <person name="Rajasekar S."/>
            <person name="Grimwood J."/>
            <person name="Han X."/>
            <person name="Sun S."/>
            <person name="Hou Z."/>
            <person name="He W."/>
            <person name="Dai G."/>
            <person name="Sun C."/>
            <person name="Schmutz J."/>
            <person name="Leebens-Mack J.H."/>
            <person name="Li F.W."/>
            <person name="Wang L."/>
        </authorList>
    </citation>
    <scope>NUCLEOTIDE SEQUENCE [LARGE SCALE GENOMIC DNA]</scope>
    <source>
        <strain evidence="2">cv. PW_Plant_1</strain>
    </source>
</reference>
<organism evidence="1 2">
    <name type="scientific">Diphasiastrum complanatum</name>
    <name type="common">Issler's clubmoss</name>
    <name type="synonym">Lycopodium complanatum</name>
    <dbReference type="NCBI Taxonomy" id="34168"/>
    <lineage>
        <taxon>Eukaryota</taxon>
        <taxon>Viridiplantae</taxon>
        <taxon>Streptophyta</taxon>
        <taxon>Embryophyta</taxon>
        <taxon>Tracheophyta</taxon>
        <taxon>Lycopodiopsida</taxon>
        <taxon>Lycopodiales</taxon>
        <taxon>Lycopodiaceae</taxon>
        <taxon>Lycopodioideae</taxon>
        <taxon>Diphasiastrum</taxon>
    </lineage>
</organism>
<protein>
    <submittedName>
        <fullName evidence="1">Uncharacterized protein</fullName>
    </submittedName>
</protein>
<evidence type="ECO:0000313" key="2">
    <source>
        <dbReference type="Proteomes" id="UP001162992"/>
    </source>
</evidence>
<keyword evidence="2" id="KW-1185">Reference proteome</keyword>
<dbReference type="Proteomes" id="UP001162992">
    <property type="component" value="Chromosome 4"/>
</dbReference>
<gene>
    <name evidence="1" type="ORF">O6H91_04G028300</name>
</gene>
<dbReference type="EMBL" id="CM055095">
    <property type="protein sequence ID" value="KAJ7558206.1"/>
    <property type="molecule type" value="Genomic_DNA"/>
</dbReference>
<sequence>MKEYKSGEASFTSFVLLCLFFLVLVSISAAEQVPWNDDVLGLIVLKADFHSPNDALSSWSVDDANPCNWTGITCSSTSGRVIELSLDGLSLSGTIGRGLFKLDQLRSLSLANNNLSGTISPEITALPFLRQLNLSKNALSGSIPSMGNLTYLRILDLSSNYLVGSIPSELFQGCSGLHFLSLSGNSLEGDIPATISACRVLSSLDLSSNKLSGSIPSSMLMLYSLRMLNLSCNTLHGYIPSGIGSLRKLTHLDLHSNGLNGKIPPEVGGCASLIVLDLSNNSLSGELPFQLQNLISLQAIRLSGNYLSGTILEGFGNMSKLIELDLSENSFSGQMPLSLGSLDALQSLNLARNSLWGAIPRTLASCTELLNLDLRDNDLTGSIPTELFGMKLLQLIVSNNQLSVFPSDSPAFCTSLQTLDLSRNVLVGGIPAMLSRCSQLQVINLKQNLFSGQIPMDIGNLRYLKFLDLSYNQLSGAIPQSLGNATLLVQLHLQHNVLSGQVPLDLGKCTNLTEIDLSHNNCTGVIPVGLAKITGLQYLDVSFNNLSGEIPQNFGKLQNLQGFNVSHNKLCGPIPIGGFFPHSSKTSFSENSELCGVALGTVCPVVPKPIVLNPNASRTPNPLTRPNNHPTRIVLSISAIIAISAAAVIALGIIVVTLLNIRAQTHPKPNFFVIESLPASPSEELAVGRLVMFTDGSEVKADDFLPNANALLNKGFEIGRGGFGVMYKAILADGQAVAVKKLMVAGLVKSQEEFEREIQALGAIQHPNLVSLQGYYWTSKMQILIYDYVPNGNLYTRLHERGMSEAPLNWSERFKIALGTAYALAHLHHECQPQVIHYDVKSSNILLDEHCRPRVSDYGLAKLLTMHDRYVTSSKFQSALGYMAPEFACQSLRINEKCDVYGFGVILLELVTGRRPVEYMEDDVVILCDYVRSLLDDSKALLCVDSTLRTYPEEEVLPVIKLGLLCTSQIPSNRPFMMEVVQILELIKPLEDIKDNF</sequence>
<evidence type="ECO:0000313" key="1">
    <source>
        <dbReference type="EMBL" id="KAJ7558206.1"/>
    </source>
</evidence>
<proteinExistence type="predicted"/>